<dbReference type="InterPro" id="IPR002579">
    <property type="entry name" value="Met_Sox_Rdtase_MsrB_dom"/>
</dbReference>
<dbReference type="Proteomes" id="UP000030302">
    <property type="component" value="Chromosome"/>
</dbReference>
<evidence type="ECO:0000256" key="8">
    <source>
        <dbReference type="SAM" id="SignalP"/>
    </source>
</evidence>
<sequence>MLTRRNMIFRAGRTLLTGGLLAALGWRATAAATYEVMHTDAEWKHLLNPTQYAILRQEGTERPFSSPLDHEKRVGTFSCAGCDLAAFSSKTKFDSGTGWPSFWQPLPNAVATRTDSTLGMTRTEVHCRRCGGHLGHVFNDGPKPTGLRYCMNGAVLNFKPEI</sequence>
<dbReference type="NCBIfam" id="TIGR00357">
    <property type="entry name" value="peptide-methionine (R)-S-oxide reductase MsrB"/>
    <property type="match status" value="1"/>
</dbReference>
<dbReference type="GO" id="GO:0030091">
    <property type="term" value="P:protein repair"/>
    <property type="evidence" value="ECO:0007669"/>
    <property type="project" value="InterPro"/>
</dbReference>
<comment type="cofactor">
    <cofactor evidence="1">
        <name>Zn(2+)</name>
        <dbReference type="ChEBI" id="CHEBI:29105"/>
    </cofactor>
</comment>
<dbReference type="STRING" id="279058.LT85_3177"/>
<accession>A0A0A1FEY4</accession>
<evidence type="ECO:0000313" key="10">
    <source>
        <dbReference type="EMBL" id="AIY42335.1"/>
    </source>
</evidence>
<name>A0A0A1FEY4_9BURK</name>
<evidence type="ECO:0000259" key="9">
    <source>
        <dbReference type="PROSITE" id="PS51790"/>
    </source>
</evidence>
<evidence type="ECO:0000256" key="4">
    <source>
        <dbReference type="ARBA" id="ARBA00022723"/>
    </source>
</evidence>
<organism evidence="10 11">
    <name type="scientific">Collimonas arenae</name>
    <dbReference type="NCBI Taxonomy" id="279058"/>
    <lineage>
        <taxon>Bacteria</taxon>
        <taxon>Pseudomonadati</taxon>
        <taxon>Pseudomonadota</taxon>
        <taxon>Betaproteobacteria</taxon>
        <taxon>Burkholderiales</taxon>
        <taxon>Oxalobacteraceae</taxon>
        <taxon>Collimonas</taxon>
    </lineage>
</organism>
<dbReference type="EMBL" id="CP009962">
    <property type="protein sequence ID" value="AIY42335.1"/>
    <property type="molecule type" value="Genomic_DNA"/>
</dbReference>
<gene>
    <name evidence="10" type="primary">msrB</name>
    <name evidence="10" type="ORF">LT85_3177</name>
</gene>
<evidence type="ECO:0000256" key="1">
    <source>
        <dbReference type="ARBA" id="ARBA00001947"/>
    </source>
</evidence>
<keyword evidence="8" id="KW-0732">Signal</keyword>
<dbReference type="KEGG" id="care:LT85_3177"/>
<proteinExistence type="inferred from homology"/>
<reference evidence="11" key="1">
    <citation type="journal article" date="2014" name="Soil Biol. Biochem.">
        <title>Structure and function of bacterial communities in ageing soils: Insights from the Mendocino ecological staircase.</title>
        <authorList>
            <person name="Uroz S."/>
            <person name="Tech J.J."/>
            <person name="Sawaya N.A."/>
            <person name="Frey-Klett P."/>
            <person name="Leveau J.H.J."/>
        </authorList>
    </citation>
    <scope>NUCLEOTIDE SEQUENCE [LARGE SCALE GENOMIC DNA]</scope>
    <source>
        <strain evidence="11">Cal35</strain>
    </source>
</reference>
<dbReference type="AlphaFoldDB" id="A0A0A1FEY4"/>
<dbReference type="FunFam" id="2.170.150.20:FF:000001">
    <property type="entry name" value="Peptide methionine sulfoxide reductase MsrB"/>
    <property type="match status" value="1"/>
</dbReference>
<evidence type="ECO:0000313" key="11">
    <source>
        <dbReference type="Proteomes" id="UP000030302"/>
    </source>
</evidence>
<dbReference type="GO" id="GO:0046872">
    <property type="term" value="F:metal ion binding"/>
    <property type="evidence" value="ECO:0007669"/>
    <property type="project" value="UniProtKB-KW"/>
</dbReference>
<feature type="chain" id="PRO_5001974226" description="peptide-methionine (R)-S-oxide reductase" evidence="8">
    <location>
        <begin position="23"/>
        <end position="162"/>
    </location>
</feature>
<dbReference type="SUPFAM" id="SSF51316">
    <property type="entry name" value="Mss4-like"/>
    <property type="match status" value="1"/>
</dbReference>
<keyword evidence="5" id="KW-0862">Zinc</keyword>
<comment type="catalytic activity">
    <reaction evidence="7">
        <text>L-methionyl-[protein] + [thioredoxin]-disulfide + H2O = L-methionyl-(R)-S-oxide-[protein] + [thioredoxin]-dithiol</text>
        <dbReference type="Rhea" id="RHEA:24164"/>
        <dbReference type="Rhea" id="RHEA-COMP:10698"/>
        <dbReference type="Rhea" id="RHEA-COMP:10700"/>
        <dbReference type="Rhea" id="RHEA-COMP:12313"/>
        <dbReference type="Rhea" id="RHEA-COMP:12314"/>
        <dbReference type="ChEBI" id="CHEBI:15377"/>
        <dbReference type="ChEBI" id="CHEBI:16044"/>
        <dbReference type="ChEBI" id="CHEBI:29950"/>
        <dbReference type="ChEBI" id="CHEBI:45764"/>
        <dbReference type="ChEBI" id="CHEBI:50058"/>
        <dbReference type="EC" id="1.8.4.12"/>
    </reaction>
</comment>
<dbReference type="GO" id="GO:0005737">
    <property type="term" value="C:cytoplasm"/>
    <property type="evidence" value="ECO:0007669"/>
    <property type="project" value="TreeGrafter"/>
</dbReference>
<protein>
    <recommendedName>
        <fullName evidence="3">peptide-methionine (R)-S-oxide reductase</fullName>
        <ecNumber evidence="3">1.8.4.12</ecNumber>
    </recommendedName>
</protein>
<dbReference type="PANTHER" id="PTHR10173">
    <property type="entry name" value="METHIONINE SULFOXIDE REDUCTASE"/>
    <property type="match status" value="1"/>
</dbReference>
<dbReference type="EC" id="1.8.4.12" evidence="3"/>
<evidence type="ECO:0000256" key="3">
    <source>
        <dbReference type="ARBA" id="ARBA00012499"/>
    </source>
</evidence>
<feature type="domain" description="MsrB" evidence="9">
    <location>
        <begin position="40"/>
        <end position="161"/>
    </location>
</feature>
<dbReference type="PROSITE" id="PS51790">
    <property type="entry name" value="MSRB"/>
    <property type="match status" value="1"/>
</dbReference>
<dbReference type="PANTHER" id="PTHR10173:SF57">
    <property type="entry name" value="PEPTIDE-METHIONINE (R)-S-OXIDE REDUCTASE"/>
    <property type="match status" value="1"/>
</dbReference>
<dbReference type="InterPro" id="IPR011057">
    <property type="entry name" value="Mss4-like_sf"/>
</dbReference>
<evidence type="ECO:0000256" key="5">
    <source>
        <dbReference type="ARBA" id="ARBA00022833"/>
    </source>
</evidence>
<dbReference type="RefSeq" id="WP_216595016.1">
    <property type="nucleotide sequence ID" value="NZ_CP009962.1"/>
</dbReference>
<dbReference type="InterPro" id="IPR028427">
    <property type="entry name" value="Met_Sox_Rdtase_MsrB"/>
</dbReference>
<comment type="similarity">
    <text evidence="2">Belongs to the MsrB Met sulfoxide reductase family.</text>
</comment>
<feature type="signal peptide" evidence="8">
    <location>
        <begin position="1"/>
        <end position="22"/>
    </location>
</feature>
<keyword evidence="6 10" id="KW-0560">Oxidoreductase</keyword>
<dbReference type="HOGENOM" id="CLU_031040_8_2_4"/>
<dbReference type="Pfam" id="PF01641">
    <property type="entry name" value="SelR"/>
    <property type="match status" value="1"/>
</dbReference>
<evidence type="ECO:0000256" key="6">
    <source>
        <dbReference type="ARBA" id="ARBA00023002"/>
    </source>
</evidence>
<keyword evidence="4" id="KW-0479">Metal-binding</keyword>
<dbReference type="Gene3D" id="2.170.150.20">
    <property type="entry name" value="Peptide methionine sulfoxide reductase"/>
    <property type="match status" value="1"/>
</dbReference>
<evidence type="ECO:0000256" key="7">
    <source>
        <dbReference type="ARBA" id="ARBA00048488"/>
    </source>
</evidence>
<dbReference type="GO" id="GO:0006979">
    <property type="term" value="P:response to oxidative stress"/>
    <property type="evidence" value="ECO:0007669"/>
    <property type="project" value="InterPro"/>
</dbReference>
<evidence type="ECO:0000256" key="2">
    <source>
        <dbReference type="ARBA" id="ARBA00007174"/>
    </source>
</evidence>
<dbReference type="GO" id="GO:0033743">
    <property type="term" value="F:peptide-methionine (R)-S-oxide reductase activity"/>
    <property type="evidence" value="ECO:0007669"/>
    <property type="project" value="UniProtKB-EC"/>
</dbReference>
<keyword evidence="11" id="KW-1185">Reference proteome</keyword>